<evidence type="ECO:0000313" key="4">
    <source>
        <dbReference type="Proteomes" id="UP000009046"/>
    </source>
</evidence>
<dbReference type="EMBL" id="AAZO01004118">
    <property type="status" value="NOT_ANNOTATED_CDS"/>
    <property type="molecule type" value="Genomic_DNA"/>
</dbReference>
<evidence type="ECO:0000256" key="1">
    <source>
        <dbReference type="SAM" id="Coils"/>
    </source>
</evidence>
<dbReference type="KEGG" id="phu:Phum_PHUM354420"/>
<evidence type="ECO:0000313" key="3">
    <source>
        <dbReference type="EnsemblMetazoa" id="PHUM354420-PA"/>
    </source>
</evidence>
<name>E0VP87_PEDHC</name>
<dbReference type="Proteomes" id="UP000009046">
    <property type="component" value="Unassembled WGS sequence"/>
</dbReference>
<accession>E0VP87</accession>
<dbReference type="CTD" id="8232026"/>
<dbReference type="GeneID" id="8232026"/>
<gene>
    <name evidence="3" type="primary">8232026</name>
    <name evidence="2" type="ORF">Phum_PHUM354420</name>
</gene>
<organism>
    <name type="scientific">Pediculus humanus subsp. corporis</name>
    <name type="common">Body louse</name>
    <dbReference type="NCBI Taxonomy" id="121224"/>
    <lineage>
        <taxon>Eukaryota</taxon>
        <taxon>Metazoa</taxon>
        <taxon>Ecdysozoa</taxon>
        <taxon>Arthropoda</taxon>
        <taxon>Hexapoda</taxon>
        <taxon>Insecta</taxon>
        <taxon>Pterygota</taxon>
        <taxon>Neoptera</taxon>
        <taxon>Paraneoptera</taxon>
        <taxon>Psocodea</taxon>
        <taxon>Troctomorpha</taxon>
        <taxon>Phthiraptera</taxon>
        <taxon>Anoplura</taxon>
        <taxon>Pediculidae</taxon>
        <taxon>Pediculus</taxon>
    </lineage>
</organism>
<reference evidence="2" key="1">
    <citation type="submission" date="2007-04" db="EMBL/GenBank/DDBJ databases">
        <title>Annotation of Pediculus humanus corporis strain USDA.</title>
        <authorList>
            <person name="Kirkness E."/>
            <person name="Hannick L."/>
            <person name="Hass B."/>
            <person name="Bruggner R."/>
            <person name="Lawson D."/>
            <person name="Bidwell S."/>
            <person name="Joardar V."/>
            <person name="Caler E."/>
            <person name="Walenz B."/>
            <person name="Inman J."/>
            <person name="Schobel S."/>
            <person name="Galinsky K."/>
            <person name="Amedeo P."/>
            <person name="Strausberg R."/>
        </authorList>
    </citation>
    <scope>NUCLEOTIDE SEQUENCE</scope>
    <source>
        <strain evidence="2">USDA</strain>
    </source>
</reference>
<feature type="coiled-coil region" evidence="1">
    <location>
        <begin position="84"/>
        <end position="111"/>
    </location>
</feature>
<dbReference type="InParanoid" id="E0VP87"/>
<protein>
    <submittedName>
        <fullName evidence="2 3">Uncharacterized protein</fullName>
    </submittedName>
</protein>
<keyword evidence="4" id="KW-1185">Reference proteome</keyword>
<dbReference type="HOGENOM" id="CLU_1143760_0_0_1"/>
<keyword evidence="1" id="KW-0175">Coiled coil</keyword>
<sequence>MVVNFQEKYPWANIKKLPDFVLRLTNLAIHLTLNDSKLLIMHSGNGVNTKDIDIMMNVVSKAKQNEEESMLNYVFPIDQFELIKNEVTDKCIALKQENDELEQEVNKLLKSYNSEDFHTSSGKNLNINEEKLSKLNLINQKLSHYYKTTDEFLSKLNGIKNPINLNADDFNPSNHPLNITSETLRVCEQLHDLYKNLIFSNHNDNNDDNDDEYLYEEIVKVKKMLKEEVETYKTFLNSYDVKT</sequence>
<proteinExistence type="predicted"/>
<evidence type="ECO:0000313" key="2">
    <source>
        <dbReference type="EMBL" id="EEB15193.1"/>
    </source>
</evidence>
<reference evidence="2" key="2">
    <citation type="submission" date="2007-04" db="EMBL/GenBank/DDBJ databases">
        <title>The genome of the human body louse.</title>
        <authorList>
            <consortium name="The Human Body Louse Genome Consortium"/>
            <person name="Kirkness E."/>
            <person name="Walenz B."/>
            <person name="Hass B."/>
            <person name="Bruggner R."/>
            <person name="Strausberg R."/>
        </authorList>
    </citation>
    <scope>NUCLEOTIDE SEQUENCE</scope>
    <source>
        <strain evidence="2">USDA</strain>
    </source>
</reference>
<dbReference type="EnsemblMetazoa" id="PHUM354420-RA">
    <property type="protein sequence ID" value="PHUM354420-PA"/>
    <property type="gene ID" value="PHUM354420"/>
</dbReference>
<dbReference type="AlphaFoldDB" id="E0VP87"/>
<dbReference type="RefSeq" id="XP_002427931.1">
    <property type="nucleotide sequence ID" value="XM_002427886.1"/>
</dbReference>
<dbReference type="VEuPathDB" id="VectorBase:PHUM354420"/>
<dbReference type="EMBL" id="DS235357">
    <property type="protein sequence ID" value="EEB15193.1"/>
    <property type="molecule type" value="Genomic_DNA"/>
</dbReference>
<reference evidence="3" key="3">
    <citation type="submission" date="2021-02" db="UniProtKB">
        <authorList>
            <consortium name="EnsemblMetazoa"/>
        </authorList>
    </citation>
    <scope>IDENTIFICATION</scope>
    <source>
        <strain evidence="3">USDA</strain>
    </source>
</reference>